<dbReference type="EMBL" id="JANQAO010000003">
    <property type="protein sequence ID" value="MDM5147980.1"/>
    <property type="molecule type" value="Genomic_DNA"/>
</dbReference>
<protein>
    <submittedName>
        <fullName evidence="2">DUF3306 domain-containing protein</fullName>
    </submittedName>
</protein>
<reference evidence="2" key="1">
    <citation type="submission" date="2022-08" db="EMBL/GenBank/DDBJ databases">
        <authorList>
            <person name="Dzunkova M."/>
            <person name="La Clair J."/>
            <person name="Tyml T."/>
            <person name="Doud D."/>
            <person name="Schulz F."/>
            <person name="Piquer S."/>
            <person name="Porcel Sanchis D."/>
            <person name="Osborn A."/>
            <person name="Robinson D."/>
            <person name="Louie K.B."/>
            <person name="Bowen B.P."/>
            <person name="Bowers R."/>
            <person name="Lee J."/>
            <person name="Arnau Llombart V."/>
            <person name="Diaz Villanueva W."/>
            <person name="Gosliner T."/>
            <person name="Northen T."/>
            <person name="Cheng J.-F."/>
            <person name="Burkart M.D."/>
            <person name="Woyke T."/>
        </authorList>
    </citation>
    <scope>NUCLEOTIDE SEQUENCE</scope>
    <source>
        <strain evidence="2">Df01</strain>
    </source>
</reference>
<gene>
    <name evidence="2" type="ORF">NQX30_06315</name>
</gene>
<dbReference type="Proteomes" id="UP001168167">
    <property type="component" value="Unassembled WGS sequence"/>
</dbReference>
<evidence type="ECO:0000313" key="3">
    <source>
        <dbReference type="Proteomes" id="UP001168167"/>
    </source>
</evidence>
<evidence type="ECO:0000256" key="1">
    <source>
        <dbReference type="SAM" id="MobiDB-lite"/>
    </source>
</evidence>
<keyword evidence="3" id="KW-1185">Reference proteome</keyword>
<name>A0ABT7QMN5_9GAMM</name>
<feature type="compositionally biased region" description="Acidic residues" evidence="1">
    <location>
        <begin position="145"/>
        <end position="167"/>
    </location>
</feature>
<dbReference type="Pfam" id="PF11748">
    <property type="entry name" value="DUF3306"/>
    <property type="match status" value="1"/>
</dbReference>
<organism evidence="2 3">
    <name type="scientific">Candidatus Doriopsillibacter californiensis</name>
    <dbReference type="NCBI Taxonomy" id="2970740"/>
    <lineage>
        <taxon>Bacteria</taxon>
        <taxon>Pseudomonadati</taxon>
        <taxon>Pseudomonadota</taxon>
        <taxon>Gammaproteobacteria</taxon>
        <taxon>Candidatus Tethybacterales</taxon>
        <taxon>Candidatus Persebacteraceae</taxon>
        <taxon>Candidatus Doriopsillibacter</taxon>
    </lineage>
</organism>
<proteinExistence type="predicted"/>
<reference evidence="2" key="2">
    <citation type="journal article" date="2023" name="Microbiome">
        <title>Synthase-selected sorting approach identifies a beta-lactone synthase in a nudibranch symbiotic bacterium.</title>
        <authorList>
            <person name="Dzunkova M."/>
            <person name="La Clair J.J."/>
            <person name="Tyml T."/>
            <person name="Doud D."/>
            <person name="Schulz F."/>
            <person name="Piquer-Esteban S."/>
            <person name="Porcel Sanchis D."/>
            <person name="Osborn A."/>
            <person name="Robinson D."/>
            <person name="Louie K.B."/>
            <person name="Bowen B.P."/>
            <person name="Bowers R.M."/>
            <person name="Lee J."/>
            <person name="Arnau V."/>
            <person name="Diaz-Villanueva W."/>
            <person name="Stepanauskas R."/>
            <person name="Gosliner T."/>
            <person name="Date S.V."/>
            <person name="Northen T.R."/>
            <person name="Cheng J.F."/>
            <person name="Burkart M.D."/>
            <person name="Woyke T."/>
        </authorList>
    </citation>
    <scope>NUCLEOTIDE SEQUENCE</scope>
    <source>
        <strain evidence="2">Df01</strain>
    </source>
</reference>
<feature type="region of interest" description="Disordered" evidence="1">
    <location>
        <begin position="1"/>
        <end position="57"/>
    </location>
</feature>
<sequence>MTSENKIASPEELKEESVFSRWSRRKREAEQVPLTAESAEATEVNEIPPLTDDDMPLVESLQSDSNISPFMSSGVSDALKRKAFRKIFLSERFNVRDGLDDYDDDFTAFQPLGDVITAEYRRWRARYDEMQAKEEASPTSSDANLDFEDDTSDDVETIDVGEVDETTSETNESERTI</sequence>
<feature type="compositionally biased region" description="Basic and acidic residues" evidence="1">
    <location>
        <begin position="9"/>
        <end position="18"/>
    </location>
</feature>
<feature type="region of interest" description="Disordered" evidence="1">
    <location>
        <begin position="131"/>
        <end position="177"/>
    </location>
</feature>
<accession>A0ABT7QMN5</accession>
<dbReference type="InterPro" id="IPR021735">
    <property type="entry name" value="DUF3306"/>
</dbReference>
<evidence type="ECO:0000313" key="2">
    <source>
        <dbReference type="EMBL" id="MDM5147980.1"/>
    </source>
</evidence>
<comment type="caution">
    <text evidence="2">The sequence shown here is derived from an EMBL/GenBank/DDBJ whole genome shotgun (WGS) entry which is preliminary data.</text>
</comment>